<dbReference type="AlphaFoldDB" id="A0A235BTU8"/>
<keyword evidence="4 7" id="KW-0689">Ribosomal protein</keyword>
<keyword evidence="2" id="KW-0677">Repeat</keyword>
<dbReference type="PANTHER" id="PTHR10724:SF7">
    <property type="entry name" value="SMALL RIBOSOMAL SUBUNIT PROTEIN BS1C"/>
    <property type="match status" value="1"/>
</dbReference>
<feature type="domain" description="S1 motif" evidence="9">
    <location>
        <begin position="99"/>
        <end position="164"/>
    </location>
</feature>
<sequence length="531" mass="59728">MEEDIVGMIDESMKMKEGEIIKGIVVKVTSGDILVDVGLKSEGIIPTSEFKRTAIPEQGDEVFVLLEKIEDDEGMVVLSKHKADIMHIWNTIQECYETGECVEGKIVKTVKGGFQVDLGGINAFLPGSQVDFQPVNPDDFIGTTHEVKILKLSEGRRNIVVSRRAILEEDMDKKREETWKKIEKGVVLEGKVKNITDYGAFIDLGGVDGLLHIGDITWGRLSHVSDVLHIGDVINVLILDCNREQQRIALSMKRLTPHPWENIGEKFEVGGVVKGKVVSITEYGAFVELEPGIEGLVHISEFSWTQKVRKPSDFLSLGDMVEVKILNIDEEQQRMSLSIRALMENPWEGARERHPVGSVVKGVVRKFTNYGAFVELEDGIEGLLHIKDISWTKRISHPSDELRTGQDIDCKVLSIDEETHRLSVGLKQMREDPLKKFVEEHAIGDIIPNARITRVLDKGLVVDVGVDGFVPYSQIQNPPKELQREYSIGDKVTVRLIEINEEKRRLVFSQTEYEPVVEESECVDSEEKDNS</sequence>
<dbReference type="InterPro" id="IPR003029">
    <property type="entry name" value="S1_domain"/>
</dbReference>
<dbReference type="CDD" id="cd04465">
    <property type="entry name" value="S1_RPS1_repeat_ec2_hs2"/>
    <property type="match status" value="1"/>
</dbReference>
<evidence type="ECO:0000256" key="5">
    <source>
        <dbReference type="ARBA" id="ARBA00023274"/>
    </source>
</evidence>
<dbReference type="PROSITE" id="PS50126">
    <property type="entry name" value="S1"/>
    <property type="match status" value="6"/>
</dbReference>
<feature type="domain" description="S1 motif" evidence="9">
    <location>
        <begin position="18"/>
        <end position="81"/>
    </location>
</feature>
<dbReference type="CDD" id="cd05687">
    <property type="entry name" value="S1_RPS1_repeat_ec1_hs1"/>
    <property type="match status" value="1"/>
</dbReference>
<dbReference type="Gene3D" id="2.40.50.140">
    <property type="entry name" value="Nucleic acid-binding proteins"/>
    <property type="match status" value="6"/>
</dbReference>
<dbReference type="PRINTS" id="PR00681">
    <property type="entry name" value="RIBOSOMALS1"/>
</dbReference>
<evidence type="ECO:0000256" key="3">
    <source>
        <dbReference type="ARBA" id="ARBA00022884"/>
    </source>
</evidence>
<dbReference type="EMBL" id="NOZQ01000150">
    <property type="protein sequence ID" value="OYD14975.1"/>
    <property type="molecule type" value="Genomic_DNA"/>
</dbReference>
<evidence type="ECO:0000256" key="2">
    <source>
        <dbReference type="ARBA" id="ARBA00022737"/>
    </source>
</evidence>
<proteinExistence type="inferred from homology"/>
<dbReference type="FunFam" id="2.40.50.140:FF:000011">
    <property type="entry name" value="30S ribosomal protein S1"/>
    <property type="match status" value="1"/>
</dbReference>
<protein>
    <recommendedName>
        <fullName evidence="7">30S ribosomal protein S1</fullName>
    </recommendedName>
</protein>
<feature type="domain" description="S1 motif" evidence="9">
    <location>
        <begin position="357"/>
        <end position="427"/>
    </location>
</feature>
<reference evidence="10 11" key="1">
    <citation type="submission" date="2017-07" db="EMBL/GenBank/DDBJ databases">
        <title>Recovery of genomes from metagenomes via a dereplication, aggregation, and scoring strategy.</title>
        <authorList>
            <person name="Sieber C.M."/>
            <person name="Probst A.J."/>
            <person name="Sharrar A."/>
            <person name="Thomas B.C."/>
            <person name="Hess M."/>
            <person name="Tringe S.G."/>
            <person name="Banfield J.F."/>
        </authorList>
    </citation>
    <scope>NUCLEOTIDE SEQUENCE [LARGE SCALE GENOMIC DNA]</scope>
    <source>
        <strain evidence="10">JGI_Cruoil_03_44_89</strain>
    </source>
</reference>
<dbReference type="CDD" id="cd05688">
    <property type="entry name" value="S1_RPS1_repeat_ec3"/>
    <property type="match status" value="1"/>
</dbReference>
<dbReference type="GO" id="GO:0003729">
    <property type="term" value="F:mRNA binding"/>
    <property type="evidence" value="ECO:0007669"/>
    <property type="project" value="TreeGrafter"/>
</dbReference>
<comment type="similarity">
    <text evidence="1 7">Belongs to the bacterial ribosomal protein bS1 family.</text>
</comment>
<evidence type="ECO:0000256" key="4">
    <source>
        <dbReference type="ARBA" id="ARBA00022980"/>
    </source>
</evidence>
<evidence type="ECO:0000259" key="9">
    <source>
        <dbReference type="PROSITE" id="PS50126"/>
    </source>
</evidence>
<name>A0A235BTU8_UNCW3</name>
<evidence type="ECO:0000313" key="10">
    <source>
        <dbReference type="EMBL" id="OYD14975.1"/>
    </source>
</evidence>
<dbReference type="Pfam" id="PF00575">
    <property type="entry name" value="S1"/>
    <property type="match status" value="6"/>
</dbReference>
<feature type="domain" description="S1 motif" evidence="9">
    <location>
        <begin position="444"/>
        <end position="511"/>
    </location>
</feature>
<evidence type="ECO:0000256" key="8">
    <source>
        <dbReference type="SAM" id="MobiDB-lite"/>
    </source>
</evidence>
<evidence type="ECO:0000313" key="11">
    <source>
        <dbReference type="Proteomes" id="UP000215215"/>
    </source>
</evidence>
<dbReference type="InterPro" id="IPR050437">
    <property type="entry name" value="Ribos_protein_bS1-like"/>
</dbReference>
<dbReference type="Proteomes" id="UP000215215">
    <property type="component" value="Unassembled WGS sequence"/>
</dbReference>
<dbReference type="FunFam" id="2.40.50.140:FF:000051">
    <property type="entry name" value="RNA-binding transcriptional accessory protein"/>
    <property type="match status" value="1"/>
</dbReference>
<keyword evidence="5 7" id="KW-0687">Ribonucleoprotein</keyword>
<comment type="caution">
    <text evidence="10">The sequence shown here is derived from an EMBL/GenBank/DDBJ whole genome shotgun (WGS) entry which is preliminary data.</text>
</comment>
<accession>A0A235BTU8</accession>
<dbReference type="InterPro" id="IPR012340">
    <property type="entry name" value="NA-bd_OB-fold"/>
</dbReference>
<keyword evidence="3 7" id="KW-0694">RNA-binding</keyword>
<comment type="function">
    <text evidence="6 7">Binds mRNA; thus facilitating recognition of the initiation point. It is needed to translate mRNA with a short Shine-Dalgarno (SD) purine-rich sequence.</text>
</comment>
<feature type="compositionally biased region" description="Acidic residues" evidence="8">
    <location>
        <begin position="515"/>
        <end position="531"/>
    </location>
</feature>
<organism evidence="10 11">
    <name type="scientific">candidate division WOR-3 bacterium JGI_Cruoil_03_44_89</name>
    <dbReference type="NCBI Taxonomy" id="1973748"/>
    <lineage>
        <taxon>Bacteria</taxon>
        <taxon>Bacteria division WOR-3</taxon>
    </lineage>
</organism>
<gene>
    <name evidence="10" type="ORF">CH333_06820</name>
</gene>
<evidence type="ECO:0000256" key="7">
    <source>
        <dbReference type="PIRNR" id="PIRNR002111"/>
    </source>
</evidence>
<feature type="domain" description="S1 motif" evidence="9">
    <location>
        <begin position="270"/>
        <end position="340"/>
    </location>
</feature>
<dbReference type="PIRSF" id="PIRSF002111">
    <property type="entry name" value="RpsA"/>
    <property type="match status" value="1"/>
</dbReference>
<feature type="domain" description="S1 motif" evidence="9">
    <location>
        <begin position="185"/>
        <end position="253"/>
    </location>
</feature>
<dbReference type="InterPro" id="IPR000110">
    <property type="entry name" value="Ribosomal_bS1"/>
</dbReference>
<dbReference type="FunFam" id="2.40.50.140:FF:000103">
    <property type="entry name" value="protein RRP5 homolog"/>
    <property type="match status" value="1"/>
</dbReference>
<feature type="region of interest" description="Disordered" evidence="8">
    <location>
        <begin position="512"/>
        <end position="531"/>
    </location>
</feature>
<dbReference type="InterPro" id="IPR035104">
    <property type="entry name" value="Ribosomal_protein_S1-like"/>
</dbReference>
<evidence type="ECO:0000256" key="6">
    <source>
        <dbReference type="ARBA" id="ARBA00025604"/>
    </source>
</evidence>
<dbReference type="GO" id="GO:0006412">
    <property type="term" value="P:translation"/>
    <property type="evidence" value="ECO:0007669"/>
    <property type="project" value="InterPro"/>
</dbReference>
<dbReference type="PANTHER" id="PTHR10724">
    <property type="entry name" value="30S RIBOSOMAL PROTEIN S1"/>
    <property type="match status" value="1"/>
</dbReference>
<evidence type="ECO:0000256" key="1">
    <source>
        <dbReference type="ARBA" id="ARBA00006767"/>
    </source>
</evidence>
<dbReference type="GO" id="GO:0022627">
    <property type="term" value="C:cytosolic small ribosomal subunit"/>
    <property type="evidence" value="ECO:0007669"/>
    <property type="project" value="TreeGrafter"/>
</dbReference>
<dbReference type="SMART" id="SM00316">
    <property type="entry name" value="S1"/>
    <property type="match status" value="6"/>
</dbReference>
<dbReference type="SUPFAM" id="SSF50249">
    <property type="entry name" value="Nucleic acid-binding proteins"/>
    <property type="match status" value="6"/>
</dbReference>
<dbReference type="GO" id="GO:0003735">
    <property type="term" value="F:structural constituent of ribosome"/>
    <property type="evidence" value="ECO:0007669"/>
    <property type="project" value="InterPro"/>
</dbReference>